<evidence type="ECO:0000256" key="1">
    <source>
        <dbReference type="SAM" id="Phobius"/>
    </source>
</evidence>
<dbReference type="EMBL" id="FWZX01000024">
    <property type="protein sequence ID" value="SMF63331.1"/>
    <property type="molecule type" value="Genomic_DNA"/>
</dbReference>
<dbReference type="Proteomes" id="UP000192917">
    <property type="component" value="Unassembled WGS sequence"/>
</dbReference>
<name>A0A1Y6CLY0_9PROT</name>
<proteinExistence type="predicted"/>
<organism evidence="2 3">
    <name type="scientific">Tistlia consotensis USBA 355</name>
    <dbReference type="NCBI Taxonomy" id="560819"/>
    <lineage>
        <taxon>Bacteria</taxon>
        <taxon>Pseudomonadati</taxon>
        <taxon>Pseudomonadota</taxon>
        <taxon>Alphaproteobacteria</taxon>
        <taxon>Rhodospirillales</taxon>
        <taxon>Rhodovibrionaceae</taxon>
        <taxon>Tistlia</taxon>
    </lineage>
</organism>
<gene>
    <name evidence="2" type="ORF">SAMN05428998_12497</name>
</gene>
<dbReference type="RefSeq" id="WP_085125146.1">
    <property type="nucleotide sequence ID" value="NZ_FWZX01000024.1"/>
</dbReference>
<keyword evidence="1" id="KW-0812">Transmembrane</keyword>
<keyword evidence="3" id="KW-1185">Reference proteome</keyword>
<keyword evidence="1" id="KW-1133">Transmembrane helix</keyword>
<evidence type="ECO:0000313" key="3">
    <source>
        <dbReference type="Proteomes" id="UP000192917"/>
    </source>
</evidence>
<evidence type="ECO:0000313" key="2">
    <source>
        <dbReference type="EMBL" id="SMF63331.1"/>
    </source>
</evidence>
<protein>
    <submittedName>
        <fullName evidence="2">Uncharacterized protein</fullName>
    </submittedName>
</protein>
<feature type="transmembrane region" description="Helical" evidence="1">
    <location>
        <begin position="111"/>
        <end position="132"/>
    </location>
</feature>
<accession>A0A1Y6CLY0</accession>
<keyword evidence="1" id="KW-0472">Membrane</keyword>
<dbReference type="AlphaFoldDB" id="A0A1Y6CLY0"/>
<reference evidence="2 3" key="1">
    <citation type="submission" date="2017-04" db="EMBL/GenBank/DDBJ databases">
        <authorList>
            <person name="Afonso C.L."/>
            <person name="Miller P.J."/>
            <person name="Scott M.A."/>
            <person name="Spackman E."/>
            <person name="Goraichik I."/>
            <person name="Dimitrov K.M."/>
            <person name="Suarez D.L."/>
            <person name="Swayne D.E."/>
        </authorList>
    </citation>
    <scope>NUCLEOTIDE SEQUENCE [LARGE SCALE GENOMIC DNA]</scope>
    <source>
        <strain evidence="2 3">USBA 355</strain>
    </source>
</reference>
<sequence length="164" mass="18356">MSAQLRPLAKQPVHSLRSRAHRAWLLAEGDHFLAQYFQRIDLKVAATFTPEQRTALKQMFGDLNKGNHLVDFRHSLPIGRKRFYLVVLFGHERRELDRLRAEGVVSRSTTIFIYLLTLLILAVPLVGLFYMLKTAAGIELPVDGSAAGFLDGLRAQIATLFGGG</sequence>